<name>A0AAN9L4M1_CANGL</name>
<gene>
    <name evidence="1" type="ORF">VNO77_21775</name>
</gene>
<evidence type="ECO:0000313" key="2">
    <source>
        <dbReference type="Proteomes" id="UP001367508"/>
    </source>
</evidence>
<organism evidence="1 2">
    <name type="scientific">Canavalia gladiata</name>
    <name type="common">Sword bean</name>
    <name type="synonym">Dolichos gladiatus</name>
    <dbReference type="NCBI Taxonomy" id="3824"/>
    <lineage>
        <taxon>Eukaryota</taxon>
        <taxon>Viridiplantae</taxon>
        <taxon>Streptophyta</taxon>
        <taxon>Embryophyta</taxon>
        <taxon>Tracheophyta</taxon>
        <taxon>Spermatophyta</taxon>
        <taxon>Magnoliopsida</taxon>
        <taxon>eudicotyledons</taxon>
        <taxon>Gunneridae</taxon>
        <taxon>Pentapetalae</taxon>
        <taxon>rosids</taxon>
        <taxon>fabids</taxon>
        <taxon>Fabales</taxon>
        <taxon>Fabaceae</taxon>
        <taxon>Papilionoideae</taxon>
        <taxon>50 kb inversion clade</taxon>
        <taxon>NPAAA clade</taxon>
        <taxon>indigoferoid/millettioid clade</taxon>
        <taxon>Phaseoleae</taxon>
        <taxon>Canavalia</taxon>
    </lineage>
</organism>
<proteinExistence type="predicted"/>
<reference evidence="1 2" key="1">
    <citation type="submission" date="2024-01" db="EMBL/GenBank/DDBJ databases">
        <title>The genomes of 5 underutilized Papilionoideae crops provide insights into root nodulation and disease resistanc.</title>
        <authorList>
            <person name="Jiang F."/>
        </authorList>
    </citation>
    <scope>NUCLEOTIDE SEQUENCE [LARGE SCALE GENOMIC DNA]</scope>
    <source>
        <strain evidence="1">LVBAO_FW01</strain>
        <tissue evidence="1">Leaves</tissue>
    </source>
</reference>
<comment type="caution">
    <text evidence="1">The sequence shown here is derived from an EMBL/GenBank/DDBJ whole genome shotgun (WGS) entry which is preliminary data.</text>
</comment>
<sequence length="133" mass="15196">MATPRQNQCQFVLALAYNLQSMNRSKSYDPSDTQMQLPHLAYHLSPYFQGLGGGTSLWFGFEEEKARYWIFGILRQRGKGKKLHLLCLSTKKVLEGKTGDEEGDRSQGKKKGAWELWKGLNFKGQELYFGGRS</sequence>
<dbReference type="Proteomes" id="UP001367508">
    <property type="component" value="Unassembled WGS sequence"/>
</dbReference>
<evidence type="ECO:0000313" key="1">
    <source>
        <dbReference type="EMBL" id="KAK7327688.1"/>
    </source>
</evidence>
<protein>
    <submittedName>
        <fullName evidence="1">Uncharacterized protein</fullName>
    </submittedName>
</protein>
<dbReference type="AlphaFoldDB" id="A0AAN9L4M1"/>
<keyword evidence="2" id="KW-1185">Reference proteome</keyword>
<accession>A0AAN9L4M1</accession>
<dbReference type="EMBL" id="JAYMYQ010000005">
    <property type="protein sequence ID" value="KAK7327688.1"/>
    <property type="molecule type" value="Genomic_DNA"/>
</dbReference>